<dbReference type="Proteomes" id="UP000232688">
    <property type="component" value="Unassembled WGS sequence"/>
</dbReference>
<dbReference type="InterPro" id="IPR012337">
    <property type="entry name" value="RNaseH-like_sf"/>
</dbReference>
<dbReference type="VEuPathDB" id="FungiDB:RhiirFUN_018140"/>
<evidence type="ECO:0000313" key="1">
    <source>
        <dbReference type="EMBL" id="PKC50340.1"/>
    </source>
</evidence>
<reference evidence="1 2" key="2">
    <citation type="submission" date="2017-10" db="EMBL/GenBank/DDBJ databases">
        <title>Genome analyses suggest a sexual origin of heterokaryosis in a supposedly ancient asexual fungus.</title>
        <authorList>
            <person name="Corradi N."/>
            <person name="Sedzielewska K."/>
            <person name="Noel J."/>
            <person name="Charron P."/>
            <person name="Farinelli L."/>
            <person name="Marton T."/>
            <person name="Kruger M."/>
            <person name="Pelin A."/>
            <person name="Brachmann A."/>
            <person name="Corradi N."/>
        </authorList>
    </citation>
    <scope>NUCLEOTIDE SEQUENCE [LARGE SCALE GENOMIC DNA]</scope>
    <source>
        <strain evidence="1 2">A1</strain>
    </source>
</reference>
<comment type="caution">
    <text evidence="1">The sequence shown here is derived from an EMBL/GenBank/DDBJ whole genome shotgun (WGS) entry which is preliminary data.</text>
</comment>
<feature type="non-terminal residue" evidence="1">
    <location>
        <position position="141"/>
    </location>
</feature>
<dbReference type="AlphaFoldDB" id="A0A2N0QGZ9"/>
<dbReference type="VEuPathDB" id="FungiDB:FUN_020559"/>
<protein>
    <submittedName>
        <fullName evidence="1">Uncharacterized protein</fullName>
    </submittedName>
</protein>
<gene>
    <name evidence="1" type="ORF">RhiirA1_486649</name>
</gene>
<dbReference type="VEuPathDB" id="FungiDB:RhiirA1_486649"/>
<reference evidence="1 2" key="1">
    <citation type="submission" date="2017-10" db="EMBL/GenBank/DDBJ databases">
        <title>Extensive intraspecific genome diversity in a model arbuscular mycorrhizal fungus.</title>
        <authorList>
            <person name="Chen E.C.H."/>
            <person name="Morin E."/>
            <person name="Baudet D."/>
            <person name="Noel J."/>
            <person name="Ndikumana S."/>
            <person name="Charron P."/>
            <person name="St-Onge C."/>
            <person name="Giorgi J."/>
            <person name="Grigoriev I.V."/>
            <person name="Roux C."/>
            <person name="Martin F.M."/>
            <person name="Corradi N."/>
        </authorList>
    </citation>
    <scope>NUCLEOTIDE SEQUENCE [LARGE SCALE GENOMIC DNA]</scope>
    <source>
        <strain evidence="1 2">A1</strain>
    </source>
</reference>
<organism evidence="1 2">
    <name type="scientific">Rhizophagus irregularis</name>
    <dbReference type="NCBI Taxonomy" id="588596"/>
    <lineage>
        <taxon>Eukaryota</taxon>
        <taxon>Fungi</taxon>
        <taxon>Fungi incertae sedis</taxon>
        <taxon>Mucoromycota</taxon>
        <taxon>Glomeromycotina</taxon>
        <taxon>Glomeromycetes</taxon>
        <taxon>Glomerales</taxon>
        <taxon>Glomeraceae</taxon>
        <taxon>Rhizophagus</taxon>
    </lineage>
</organism>
<name>A0A2N0QGZ9_9GLOM</name>
<proteinExistence type="predicted"/>
<dbReference type="SUPFAM" id="SSF53098">
    <property type="entry name" value="Ribonuclease H-like"/>
    <property type="match status" value="1"/>
</dbReference>
<dbReference type="EMBL" id="LLXH01010294">
    <property type="protein sequence ID" value="PKC50340.1"/>
    <property type="molecule type" value="Genomic_DNA"/>
</dbReference>
<accession>A0A2N0QGZ9</accession>
<evidence type="ECO:0000313" key="2">
    <source>
        <dbReference type="Proteomes" id="UP000232688"/>
    </source>
</evidence>
<sequence>MLIADSKAMNQTLQNLVNNRNFWLNVESLTTILEPAKNAVKSIEGKNATMADVFLALIQMATAIKALSTESTEELKEWKQFDHELYLLAYFLHPKFRGKGFIPKTYQLLIQRKAFALWSKMGGGLKSAFTLAVQMNNYDDF</sequence>